<evidence type="ECO:0000313" key="3">
    <source>
        <dbReference type="Proteomes" id="UP000248592"/>
    </source>
</evidence>
<protein>
    <recommendedName>
        <fullName evidence="4">DUF4239 domain-containing protein</fullName>
    </recommendedName>
</protein>
<accession>A0A2Z4JTI4</accession>
<evidence type="ECO:0000313" key="2">
    <source>
        <dbReference type="EMBL" id="AWW50168.1"/>
    </source>
</evidence>
<name>A0A2Z4JTI4_9BURK</name>
<feature type="transmembrane region" description="Helical" evidence="1">
    <location>
        <begin position="56"/>
        <end position="75"/>
    </location>
</feature>
<dbReference type="Pfam" id="PF14023">
    <property type="entry name" value="Bestrophin-like"/>
    <property type="match status" value="1"/>
</dbReference>
<dbReference type="Proteomes" id="UP000248592">
    <property type="component" value="Chromosome"/>
</dbReference>
<keyword evidence="1" id="KW-0472">Membrane</keyword>
<evidence type="ECO:0000256" key="1">
    <source>
        <dbReference type="SAM" id="Phobius"/>
    </source>
</evidence>
<feature type="transmembrane region" description="Helical" evidence="1">
    <location>
        <begin position="219"/>
        <end position="240"/>
    </location>
</feature>
<reference evidence="3" key="1">
    <citation type="submission" date="2018-06" db="EMBL/GenBank/DDBJ databases">
        <title>Description of a new Polynucleobacter species.</title>
        <authorList>
            <person name="Hahn M.W."/>
        </authorList>
    </citation>
    <scope>NUCLEOTIDE SEQUENCE [LARGE SCALE GENOMIC DNA]</scope>
    <source>
        <strain evidence="3">MG-25-Pas1-D2</strain>
    </source>
</reference>
<dbReference type="InterPro" id="IPR025333">
    <property type="entry name" value="DUF4239"/>
</dbReference>
<dbReference type="EMBL" id="CP030085">
    <property type="protein sequence ID" value="AWW50168.1"/>
    <property type="molecule type" value="Genomic_DNA"/>
</dbReference>
<proteinExistence type="predicted"/>
<organism evidence="2 3">
    <name type="scientific">Polynucleobacter paneuropaeus</name>
    <dbReference type="NCBI Taxonomy" id="2527775"/>
    <lineage>
        <taxon>Bacteria</taxon>
        <taxon>Pseudomonadati</taxon>
        <taxon>Pseudomonadota</taxon>
        <taxon>Betaproteobacteria</taxon>
        <taxon>Burkholderiales</taxon>
        <taxon>Burkholderiaceae</taxon>
        <taxon>Polynucleobacter</taxon>
    </lineage>
</organism>
<gene>
    <name evidence="2" type="ORF">Pas1_07110</name>
</gene>
<sequence>MHYAVIKFLLQFSDIGLRIWLSTIVLSLCFLVYFVFQKITPKYLFGEDSEYAGYIYNAMGVVFSLIFAFITVLVWQNYNNVSDATFKEASKLNNIYRLLSALPPEIDRAEKAALIDYTQSVITDEWPLLSKNQFSIPTYEKFLKIENDIVRFQPKNAGQANAHLVLLQTVTEYLELRRSRIYSARFALDPPAGIGLISSSLVFLLFSCLFKMNSGRTHLVLIGFLGLTIVGVLYFLLLYIHPFLGPMAISPEPFEQLLKFTWNH</sequence>
<keyword evidence="1" id="KW-1133">Transmembrane helix</keyword>
<keyword evidence="1" id="KW-0812">Transmembrane</keyword>
<evidence type="ECO:0008006" key="4">
    <source>
        <dbReference type="Google" id="ProtNLM"/>
    </source>
</evidence>
<feature type="transmembrane region" description="Helical" evidence="1">
    <location>
        <begin position="15"/>
        <end position="36"/>
    </location>
</feature>
<feature type="transmembrane region" description="Helical" evidence="1">
    <location>
        <begin position="192"/>
        <end position="212"/>
    </location>
</feature>
<dbReference type="AlphaFoldDB" id="A0A2Z4JTI4"/>